<evidence type="ECO:0000313" key="1">
    <source>
        <dbReference type="Ensembl" id="ENSMAMP00000043498.1"/>
    </source>
</evidence>
<dbReference type="Ensembl" id="ENSMAMT00000064954.1">
    <property type="protein sequence ID" value="ENSMAMP00000043498.1"/>
    <property type="gene ID" value="ENSMAMG00000027859.1"/>
</dbReference>
<reference evidence="1" key="2">
    <citation type="submission" date="2025-09" db="UniProtKB">
        <authorList>
            <consortium name="Ensembl"/>
        </authorList>
    </citation>
    <scope>IDENTIFICATION</scope>
</reference>
<organism evidence="1 2">
    <name type="scientific">Mastacembelus armatus</name>
    <name type="common">zig-zag eel</name>
    <dbReference type="NCBI Taxonomy" id="205130"/>
    <lineage>
        <taxon>Eukaryota</taxon>
        <taxon>Metazoa</taxon>
        <taxon>Chordata</taxon>
        <taxon>Craniata</taxon>
        <taxon>Vertebrata</taxon>
        <taxon>Euteleostomi</taxon>
        <taxon>Actinopterygii</taxon>
        <taxon>Neopterygii</taxon>
        <taxon>Teleostei</taxon>
        <taxon>Neoteleostei</taxon>
        <taxon>Acanthomorphata</taxon>
        <taxon>Anabantaria</taxon>
        <taxon>Synbranchiformes</taxon>
        <taxon>Mastacembelidae</taxon>
        <taxon>Mastacembelus</taxon>
    </lineage>
</organism>
<accession>A0A7N8WWJ1</accession>
<name>A0A7N8WWJ1_9TELE</name>
<keyword evidence="2" id="KW-1185">Reference proteome</keyword>
<proteinExistence type="predicted"/>
<dbReference type="AlphaFoldDB" id="A0A7N8WWJ1"/>
<dbReference type="Proteomes" id="UP000261640">
    <property type="component" value="Unplaced"/>
</dbReference>
<evidence type="ECO:0000313" key="2">
    <source>
        <dbReference type="Proteomes" id="UP000261640"/>
    </source>
</evidence>
<dbReference type="InParanoid" id="A0A7N8WWJ1"/>
<reference evidence="1" key="1">
    <citation type="submission" date="2025-08" db="UniProtKB">
        <authorList>
            <consortium name="Ensembl"/>
        </authorList>
    </citation>
    <scope>IDENTIFICATION</scope>
</reference>
<sequence length="143" mass="16728">TLRLSSHHLCVLNYELFNHFIYSFIHVVQKCIFLHHHMLLKSSDSRLWYTVYSESNCSCCSLKLHNIDTEKLKYISSGPVHYDAPRVPLRLWTCVAGHSHLVSLKKQQNTDVWIVSKCRNTLYQDIMEQLVKRTEGFLHGKLG</sequence>
<protein>
    <submittedName>
        <fullName evidence="1">Uncharacterized protein</fullName>
    </submittedName>
</protein>